<dbReference type="SUPFAM" id="SSF52540">
    <property type="entry name" value="P-loop containing nucleoside triphosphate hydrolases"/>
    <property type="match status" value="2"/>
</dbReference>
<dbReference type="PROSITE" id="PS51903">
    <property type="entry name" value="CLP_R"/>
    <property type="match status" value="1"/>
</dbReference>
<evidence type="ECO:0000313" key="8">
    <source>
        <dbReference type="EMBL" id="OGY84556.1"/>
    </source>
</evidence>
<dbReference type="GO" id="GO:0005737">
    <property type="term" value="C:cytoplasm"/>
    <property type="evidence" value="ECO:0007669"/>
    <property type="project" value="TreeGrafter"/>
</dbReference>
<evidence type="ECO:0000313" key="9">
    <source>
        <dbReference type="Proteomes" id="UP000176952"/>
    </source>
</evidence>
<dbReference type="InterPro" id="IPR004176">
    <property type="entry name" value="Clp_R_N"/>
</dbReference>
<dbReference type="GO" id="GO:0005524">
    <property type="term" value="F:ATP binding"/>
    <property type="evidence" value="ECO:0007669"/>
    <property type="project" value="UniProtKB-KW"/>
</dbReference>
<keyword evidence="3" id="KW-0067">ATP-binding</keyword>
<dbReference type="InterPro" id="IPR041546">
    <property type="entry name" value="ClpA/ClpB_AAA_lid"/>
</dbReference>
<dbReference type="CDD" id="cd00009">
    <property type="entry name" value="AAA"/>
    <property type="match status" value="1"/>
</dbReference>
<evidence type="ECO:0000256" key="5">
    <source>
        <dbReference type="PROSITE-ProRule" id="PRU01251"/>
    </source>
</evidence>
<dbReference type="SUPFAM" id="SSF81923">
    <property type="entry name" value="Double Clp-N motif"/>
    <property type="match status" value="1"/>
</dbReference>
<dbReference type="GO" id="GO:0016887">
    <property type="term" value="F:ATP hydrolysis activity"/>
    <property type="evidence" value="ECO:0007669"/>
    <property type="project" value="InterPro"/>
</dbReference>
<protein>
    <recommendedName>
        <fullName evidence="7">Clp R domain-containing protein</fullName>
    </recommendedName>
</protein>
<dbReference type="InterPro" id="IPR019489">
    <property type="entry name" value="Clp_ATPase_C"/>
</dbReference>
<dbReference type="EMBL" id="MHKD01000013">
    <property type="protein sequence ID" value="OGY84556.1"/>
    <property type="molecule type" value="Genomic_DNA"/>
</dbReference>
<dbReference type="Proteomes" id="UP000176952">
    <property type="component" value="Unassembled WGS sequence"/>
</dbReference>
<keyword evidence="1 5" id="KW-0677">Repeat</keyword>
<dbReference type="SMART" id="SM00382">
    <property type="entry name" value="AAA"/>
    <property type="match status" value="2"/>
</dbReference>
<dbReference type="CDD" id="cd19499">
    <property type="entry name" value="RecA-like_ClpB_Hsp104-like"/>
    <property type="match status" value="1"/>
</dbReference>
<feature type="transmembrane region" description="Helical" evidence="6">
    <location>
        <begin position="82"/>
        <end position="101"/>
    </location>
</feature>
<dbReference type="Pfam" id="PF07724">
    <property type="entry name" value="AAA_2"/>
    <property type="match status" value="1"/>
</dbReference>
<dbReference type="Gene3D" id="1.10.1780.10">
    <property type="entry name" value="Clp, N-terminal domain"/>
    <property type="match status" value="1"/>
</dbReference>
<name>A0A1G2B774_9BACT</name>
<dbReference type="PRINTS" id="PR00300">
    <property type="entry name" value="CLPPROTEASEA"/>
</dbReference>
<evidence type="ECO:0000259" key="7">
    <source>
        <dbReference type="PROSITE" id="PS51903"/>
    </source>
</evidence>
<dbReference type="InterPro" id="IPR050130">
    <property type="entry name" value="ClpA_ClpB"/>
</dbReference>
<dbReference type="AlphaFoldDB" id="A0A1G2B774"/>
<proteinExistence type="predicted"/>
<dbReference type="InterPro" id="IPR027417">
    <property type="entry name" value="P-loop_NTPase"/>
</dbReference>
<organism evidence="8 9">
    <name type="scientific">Candidatus Kerfeldbacteria bacterium RIFCSPHIGHO2_12_FULL_48_17</name>
    <dbReference type="NCBI Taxonomy" id="1798542"/>
    <lineage>
        <taxon>Bacteria</taxon>
        <taxon>Candidatus Kerfeldiibacteriota</taxon>
    </lineage>
</organism>
<dbReference type="Pfam" id="PF17871">
    <property type="entry name" value="AAA_lid_9"/>
    <property type="match status" value="1"/>
</dbReference>
<sequence length="931" mass="104706">MSGTNILDPKQNHNPVFHECKTCNGYGFLLYGSGKTTICTRCGGKKSLLGVYGGRVLYWGRLLSDTTLFEEKIVRGIKRIRIGILISFAALGVIMAVSEFWRISKTSFDLTELLTNRSFELAIFYTSLLADIYVWYLLNLTRIIRHPLPWRSHRPEDVLQLGGIRTWEEAMSAPEKTQADVSQYLNQEAERIIDASYDIAKQYHHVALEPAHLLVVLLPTKEVRLIFGRLGLPAKPFIDRLQRVLARMISGQGNPHISHAWQQAMITAYQEAFEAQRDQITLLDVLIGAVKSDRMLYEIFFDLEVDIAKLKHVAEWIQTQRKMVERLQKWQAEASLKPKKTMNRALTAKLTPALDSMSQDWTIMARGSNFYPLIGRKKEMEELLRALQEEGGSALIVGPSGSGKSALIQGLSEKMAAEFVPSSLQDKRLVAMDVGSMVASAGGVGAAEGRLLQAMNEINAAGNIILVIEDIDSMFTAVGGAARETANMLLKYISQGFIKVIATATTENYQRYLQNNTSLVRRFKRVVLEETDFDESMRVLQSRTGIFEYRHKAYFSYDALEKAIHLTAKYIHDRYLPEKAIDVLEQACIYASETRGENTIVSGEDIAQIIAQRTNIPVTKITEEESHKLLNLEDQIHERMIDQVEAVQAVASALRRARGELRDETKPIANFLFLGPTGVGKTELAKTVAESYFGDERSMVRIDMSEYQDKASIYRLIGAPAGSGGESGGYLTEAIRQTPFTLLLLDELEKAHPDILNIFLQVMDDGRLTDALGRTIDFTQTIIVATSNAGSQMIQEGMRKGATVERIKEQLMEEELQKYYRPEFLNRFDAIVVFKPLSPDDIFEIAKLMLKRISKSLEKKGMQFRAADEAVRELAKIGYDPKFGARPMRRVIQNSVEDALAKLLLTQKIGRRDTVLLEAGGKLRIEKAEVL</sequence>
<dbReference type="InterPro" id="IPR001270">
    <property type="entry name" value="ClpA/B"/>
</dbReference>
<accession>A0A1G2B774</accession>
<evidence type="ECO:0000256" key="1">
    <source>
        <dbReference type="ARBA" id="ARBA00022737"/>
    </source>
</evidence>
<dbReference type="InterPro" id="IPR003593">
    <property type="entry name" value="AAA+_ATPase"/>
</dbReference>
<evidence type="ECO:0000256" key="4">
    <source>
        <dbReference type="ARBA" id="ARBA00023186"/>
    </source>
</evidence>
<dbReference type="PANTHER" id="PTHR11638">
    <property type="entry name" value="ATP-DEPENDENT CLP PROTEASE"/>
    <property type="match status" value="1"/>
</dbReference>
<dbReference type="Gene3D" id="1.10.8.60">
    <property type="match status" value="2"/>
</dbReference>
<dbReference type="FunFam" id="3.40.50.300:FF:000025">
    <property type="entry name" value="ATP-dependent Clp protease subunit"/>
    <property type="match status" value="1"/>
</dbReference>
<evidence type="ECO:0000256" key="6">
    <source>
        <dbReference type="SAM" id="Phobius"/>
    </source>
</evidence>
<feature type="domain" description="Clp R" evidence="7">
    <location>
        <begin position="181"/>
        <end position="322"/>
    </location>
</feature>
<keyword evidence="6" id="KW-0812">Transmembrane</keyword>
<dbReference type="Pfam" id="PF00004">
    <property type="entry name" value="AAA"/>
    <property type="match status" value="1"/>
</dbReference>
<dbReference type="Pfam" id="PF02861">
    <property type="entry name" value="Clp_N"/>
    <property type="match status" value="1"/>
</dbReference>
<dbReference type="SMART" id="SM01086">
    <property type="entry name" value="ClpB_D2-small"/>
    <property type="match status" value="1"/>
</dbReference>
<keyword evidence="6" id="KW-1133">Transmembrane helix</keyword>
<dbReference type="PANTHER" id="PTHR11638:SF18">
    <property type="entry name" value="HEAT SHOCK PROTEIN 104"/>
    <property type="match status" value="1"/>
</dbReference>
<dbReference type="STRING" id="1798542.A3F54_05620"/>
<dbReference type="InterPro" id="IPR036628">
    <property type="entry name" value="Clp_N_dom_sf"/>
</dbReference>
<reference evidence="8 9" key="1">
    <citation type="journal article" date="2016" name="Nat. Commun.">
        <title>Thousands of microbial genomes shed light on interconnected biogeochemical processes in an aquifer system.</title>
        <authorList>
            <person name="Anantharaman K."/>
            <person name="Brown C.T."/>
            <person name="Hug L.A."/>
            <person name="Sharon I."/>
            <person name="Castelle C.J."/>
            <person name="Probst A.J."/>
            <person name="Thomas B.C."/>
            <person name="Singh A."/>
            <person name="Wilkins M.J."/>
            <person name="Karaoz U."/>
            <person name="Brodie E.L."/>
            <person name="Williams K.H."/>
            <person name="Hubbard S.S."/>
            <person name="Banfield J.F."/>
        </authorList>
    </citation>
    <scope>NUCLEOTIDE SEQUENCE [LARGE SCALE GENOMIC DNA]</scope>
</reference>
<keyword evidence="2" id="KW-0547">Nucleotide-binding</keyword>
<evidence type="ECO:0000256" key="3">
    <source>
        <dbReference type="ARBA" id="ARBA00022840"/>
    </source>
</evidence>
<keyword evidence="6" id="KW-0472">Membrane</keyword>
<gene>
    <name evidence="8" type="ORF">A3F54_05620</name>
</gene>
<dbReference type="InterPro" id="IPR003959">
    <property type="entry name" value="ATPase_AAA_core"/>
</dbReference>
<keyword evidence="4" id="KW-0143">Chaperone</keyword>
<dbReference type="Gene3D" id="3.40.50.300">
    <property type="entry name" value="P-loop containing nucleotide triphosphate hydrolases"/>
    <property type="match status" value="2"/>
</dbReference>
<dbReference type="GO" id="GO:0034605">
    <property type="term" value="P:cellular response to heat"/>
    <property type="evidence" value="ECO:0007669"/>
    <property type="project" value="TreeGrafter"/>
</dbReference>
<dbReference type="Pfam" id="PF10431">
    <property type="entry name" value="ClpB_D2-small"/>
    <property type="match status" value="1"/>
</dbReference>
<evidence type="ECO:0000256" key="2">
    <source>
        <dbReference type="ARBA" id="ARBA00022741"/>
    </source>
</evidence>
<comment type="caution">
    <text evidence="8">The sequence shown here is derived from an EMBL/GenBank/DDBJ whole genome shotgun (WGS) entry which is preliminary data.</text>
</comment>